<sequence>MPMKNARSPKGHIRPRHLKKSAEPLPATAPPEAGDVHPGRYPKHKDPAKGQVYGGICNTTACDARRAVWFNRGTYGLYCATCAHGQNRFNEVPVSVRVKSKPGIDEMNAHHDAMMREMRDLRMRQEDKT</sequence>
<gene>
    <name evidence="2" type="ORF">LCGC14_0228670</name>
</gene>
<dbReference type="EMBL" id="LAZR01000110">
    <property type="protein sequence ID" value="KKN90498.1"/>
    <property type="molecule type" value="Genomic_DNA"/>
</dbReference>
<dbReference type="AlphaFoldDB" id="A0A0F9XFA9"/>
<feature type="compositionally biased region" description="Basic residues" evidence="1">
    <location>
        <begin position="7"/>
        <end position="19"/>
    </location>
</feature>
<reference evidence="2" key="1">
    <citation type="journal article" date="2015" name="Nature">
        <title>Complex archaea that bridge the gap between prokaryotes and eukaryotes.</title>
        <authorList>
            <person name="Spang A."/>
            <person name="Saw J.H."/>
            <person name="Jorgensen S.L."/>
            <person name="Zaremba-Niedzwiedzka K."/>
            <person name="Martijn J."/>
            <person name="Lind A.E."/>
            <person name="van Eijk R."/>
            <person name="Schleper C."/>
            <person name="Guy L."/>
            <person name="Ettema T.J."/>
        </authorList>
    </citation>
    <scope>NUCLEOTIDE SEQUENCE</scope>
</reference>
<proteinExistence type="predicted"/>
<name>A0A0F9XFA9_9ZZZZ</name>
<accession>A0A0F9XFA9</accession>
<protein>
    <submittedName>
        <fullName evidence="2">Uncharacterized protein</fullName>
    </submittedName>
</protein>
<feature type="region of interest" description="Disordered" evidence="1">
    <location>
        <begin position="1"/>
        <end position="52"/>
    </location>
</feature>
<feature type="compositionally biased region" description="Low complexity" evidence="1">
    <location>
        <begin position="23"/>
        <end position="33"/>
    </location>
</feature>
<feature type="compositionally biased region" description="Basic and acidic residues" evidence="1">
    <location>
        <begin position="34"/>
        <end position="48"/>
    </location>
</feature>
<comment type="caution">
    <text evidence="2">The sequence shown here is derived from an EMBL/GenBank/DDBJ whole genome shotgun (WGS) entry which is preliminary data.</text>
</comment>
<evidence type="ECO:0000256" key="1">
    <source>
        <dbReference type="SAM" id="MobiDB-lite"/>
    </source>
</evidence>
<evidence type="ECO:0000313" key="2">
    <source>
        <dbReference type="EMBL" id="KKN90498.1"/>
    </source>
</evidence>
<organism evidence="2">
    <name type="scientific">marine sediment metagenome</name>
    <dbReference type="NCBI Taxonomy" id="412755"/>
    <lineage>
        <taxon>unclassified sequences</taxon>
        <taxon>metagenomes</taxon>
        <taxon>ecological metagenomes</taxon>
    </lineage>
</organism>